<protein>
    <submittedName>
        <fullName evidence="2">Uncharacterized protein</fullName>
    </submittedName>
</protein>
<dbReference type="Proteomes" id="UP000000366">
    <property type="component" value="Chromosome"/>
</dbReference>
<evidence type="ECO:0000313" key="3">
    <source>
        <dbReference type="Proteomes" id="UP000000366"/>
    </source>
</evidence>
<dbReference type="AlphaFoldDB" id="A2SGJ1"/>
<sequence length="97" mass="10440">MSSALQRALHLPASSYFPELDARKYRFFRSRTGCIFPPVLTSELTRHEAFLPLCVPRTCPDQAEPALAEGGPQAVGATASASARAHPDPGRASYTPV</sequence>
<reference evidence="2 3" key="1">
    <citation type="journal article" date="2007" name="J. Bacteriol.">
        <title>Whole-genome analysis of the methyl tert-butyl ether-degrading beta-proteobacterium Methylibium petroleiphilum PM1.</title>
        <authorList>
            <person name="Kane S.R."/>
            <person name="Chakicherla A.Y."/>
            <person name="Chain P.S.G."/>
            <person name="Schmidt R."/>
            <person name="Shin M.W."/>
            <person name="Legler T.C."/>
            <person name="Scow K.M."/>
            <person name="Larimer F.W."/>
            <person name="Lucas S.M."/>
            <person name="Richardson P.M."/>
            <person name="Hristova K.R."/>
        </authorList>
    </citation>
    <scope>NUCLEOTIDE SEQUENCE [LARGE SCALE GENOMIC DNA]</scope>
    <source>
        <strain evidence="3">ATCC BAA-1232 / LMG 22953 / PM1</strain>
    </source>
</reference>
<dbReference type="EMBL" id="CP000555">
    <property type="protein sequence ID" value="ABM94680.1"/>
    <property type="molecule type" value="Genomic_DNA"/>
</dbReference>
<organism evidence="2 3">
    <name type="scientific">Methylibium petroleiphilum (strain ATCC BAA-1232 / LMG 22953 / PM1)</name>
    <dbReference type="NCBI Taxonomy" id="420662"/>
    <lineage>
        <taxon>Bacteria</taxon>
        <taxon>Pseudomonadati</taxon>
        <taxon>Pseudomonadota</taxon>
        <taxon>Betaproteobacteria</taxon>
        <taxon>Burkholderiales</taxon>
        <taxon>Sphaerotilaceae</taxon>
        <taxon>Methylibium</taxon>
    </lineage>
</organism>
<gene>
    <name evidence="2" type="ordered locus">Mpe_A1720</name>
</gene>
<dbReference type="KEGG" id="mpt:Mpe_A1720"/>
<dbReference type="STRING" id="420662.Mpe_A1720"/>
<feature type="compositionally biased region" description="Low complexity" evidence="1">
    <location>
        <begin position="74"/>
        <end position="84"/>
    </location>
</feature>
<feature type="region of interest" description="Disordered" evidence="1">
    <location>
        <begin position="64"/>
        <end position="97"/>
    </location>
</feature>
<evidence type="ECO:0000313" key="2">
    <source>
        <dbReference type="EMBL" id="ABM94680.1"/>
    </source>
</evidence>
<proteinExistence type="predicted"/>
<name>A2SGJ1_METPP</name>
<evidence type="ECO:0000256" key="1">
    <source>
        <dbReference type="SAM" id="MobiDB-lite"/>
    </source>
</evidence>
<keyword evidence="3" id="KW-1185">Reference proteome</keyword>
<accession>A2SGJ1</accession>
<dbReference type="HOGENOM" id="CLU_2343499_0_0_4"/>